<protein>
    <recommendedName>
        <fullName evidence="9">Beta-ketoacyl-[acyl-carrier-protein] synthase III</fullName>
        <shortName evidence="9">Beta-ketoacyl-ACP synthase III</shortName>
        <shortName evidence="9">KAS III</shortName>
        <ecNumber evidence="9">2.3.1.180</ecNumber>
    </recommendedName>
    <alternativeName>
        <fullName evidence="9">3-oxoacyl-[acyl-carrier-protein] synthase 3</fullName>
    </alternativeName>
    <alternativeName>
        <fullName evidence="9">3-oxoacyl-[acyl-carrier-protein] synthase III</fullName>
    </alternativeName>
</protein>
<evidence type="ECO:0000256" key="2">
    <source>
        <dbReference type="ARBA" id="ARBA00022516"/>
    </source>
</evidence>
<comment type="domain">
    <text evidence="9">The last Arg residue of the ACP-binding site is essential for the weak association between ACP/AcpP and FabH.</text>
</comment>
<dbReference type="Pfam" id="PF08541">
    <property type="entry name" value="ACP_syn_III_C"/>
    <property type="match status" value="1"/>
</dbReference>
<feature type="active site" evidence="9">
    <location>
        <position position="248"/>
    </location>
</feature>
<comment type="pathway">
    <text evidence="9">Lipid metabolism; fatty acid biosynthesis.</text>
</comment>
<keyword evidence="8 9" id="KW-0012">Acyltransferase</keyword>
<dbReference type="EC" id="2.3.1.180" evidence="9"/>
<evidence type="ECO:0000259" key="10">
    <source>
        <dbReference type="Pfam" id="PF08541"/>
    </source>
</evidence>
<keyword evidence="2 9" id="KW-0444">Lipid biosynthesis</keyword>
<proteinExistence type="inferred from homology"/>
<dbReference type="AlphaFoldDB" id="A0A510TUZ7"/>
<dbReference type="GO" id="GO:0033818">
    <property type="term" value="F:beta-ketoacyl-acyl-carrier-protein synthase III activity"/>
    <property type="evidence" value="ECO:0007669"/>
    <property type="project" value="UniProtKB-UniRule"/>
</dbReference>
<dbReference type="Proteomes" id="UP000326779">
    <property type="component" value="Chromosome"/>
</dbReference>
<feature type="active site" evidence="9">
    <location>
        <position position="117"/>
    </location>
</feature>
<evidence type="ECO:0000256" key="8">
    <source>
        <dbReference type="ARBA" id="ARBA00023315"/>
    </source>
</evidence>
<dbReference type="Pfam" id="PF08545">
    <property type="entry name" value="ACP_syn_III"/>
    <property type="match status" value="1"/>
</dbReference>
<evidence type="ECO:0000259" key="11">
    <source>
        <dbReference type="Pfam" id="PF08545"/>
    </source>
</evidence>
<keyword evidence="9" id="KW-0963">Cytoplasm</keyword>
<dbReference type="GO" id="GO:0005737">
    <property type="term" value="C:cytoplasm"/>
    <property type="evidence" value="ECO:0007669"/>
    <property type="project" value="UniProtKB-SubCell"/>
</dbReference>
<evidence type="ECO:0000256" key="1">
    <source>
        <dbReference type="ARBA" id="ARBA00008642"/>
    </source>
</evidence>
<comment type="function">
    <text evidence="9">Catalyzes the condensation reaction of fatty acid synthesis by the addition to an acyl acceptor of two carbons from malonyl-ACP. Catalyzes the first condensation reaction which initiates fatty acid synthesis and may therefore play a role in governing the total rate of fatty acid production. Possesses both acetoacetyl-ACP synthase and acetyl transacylase activities. Its substrate specificity determines the biosynthesis of branched-chain and/or straight-chain of fatty acids.</text>
</comment>
<keyword evidence="4 9" id="KW-0276">Fatty acid metabolism</keyword>
<comment type="subunit">
    <text evidence="9">Homodimer.</text>
</comment>
<dbReference type="Gene3D" id="3.40.47.10">
    <property type="match status" value="1"/>
</dbReference>
<evidence type="ECO:0000256" key="6">
    <source>
        <dbReference type="ARBA" id="ARBA00023160"/>
    </source>
</evidence>
<dbReference type="NCBIfam" id="NF006829">
    <property type="entry name" value="PRK09352.1"/>
    <property type="match status" value="1"/>
</dbReference>
<keyword evidence="6 9" id="KW-0275">Fatty acid biosynthesis</keyword>
<dbReference type="RefSeq" id="WP_146994482.1">
    <property type="nucleotide sequence ID" value="NZ_BJTX01000026.1"/>
</dbReference>
<dbReference type="NCBIfam" id="TIGR00747">
    <property type="entry name" value="fabH"/>
    <property type="match status" value="1"/>
</dbReference>
<evidence type="ECO:0000256" key="5">
    <source>
        <dbReference type="ARBA" id="ARBA00023098"/>
    </source>
</evidence>
<evidence type="ECO:0000256" key="9">
    <source>
        <dbReference type="HAMAP-Rule" id="MF_01815"/>
    </source>
</evidence>
<accession>A0A510TUZ7</accession>
<dbReference type="KEGG" id="lhb:D1010_16255"/>
<gene>
    <name evidence="9 12" type="primary">fabH</name>
    <name evidence="12" type="ORF">D1010_16255</name>
</gene>
<feature type="active site" evidence="9">
    <location>
        <position position="278"/>
    </location>
</feature>
<evidence type="ECO:0000256" key="3">
    <source>
        <dbReference type="ARBA" id="ARBA00022679"/>
    </source>
</evidence>
<dbReference type="SUPFAM" id="SSF53901">
    <property type="entry name" value="Thiolase-like"/>
    <property type="match status" value="1"/>
</dbReference>
<feature type="domain" description="Beta-ketoacyl-[acyl-carrier-protein] synthase III N-terminal" evidence="11">
    <location>
        <begin position="111"/>
        <end position="185"/>
    </location>
</feature>
<evidence type="ECO:0000313" key="13">
    <source>
        <dbReference type="Proteomes" id="UP000326779"/>
    </source>
</evidence>
<evidence type="ECO:0000256" key="7">
    <source>
        <dbReference type="ARBA" id="ARBA00023268"/>
    </source>
</evidence>
<dbReference type="PANTHER" id="PTHR43091:SF1">
    <property type="entry name" value="BETA-KETOACYL-[ACYL-CARRIER-PROTEIN] SYNTHASE III, CHLOROPLASTIC"/>
    <property type="match status" value="1"/>
</dbReference>
<evidence type="ECO:0000256" key="4">
    <source>
        <dbReference type="ARBA" id="ARBA00022832"/>
    </source>
</evidence>
<name>A0A510TUZ7_9LACO</name>
<keyword evidence="5 9" id="KW-0443">Lipid metabolism</keyword>
<dbReference type="InterPro" id="IPR004655">
    <property type="entry name" value="FabH"/>
</dbReference>
<keyword evidence="3 9" id="KW-0808">Transferase</keyword>
<dbReference type="CDD" id="cd00830">
    <property type="entry name" value="KAS_III"/>
    <property type="match status" value="1"/>
</dbReference>
<dbReference type="UniPathway" id="UPA00094"/>
<comment type="similarity">
    <text evidence="1 9">Belongs to the thiolase-like superfamily. FabH family.</text>
</comment>
<feature type="region of interest" description="ACP-binding" evidence="9">
    <location>
        <begin position="249"/>
        <end position="253"/>
    </location>
</feature>
<dbReference type="InterPro" id="IPR013747">
    <property type="entry name" value="ACP_syn_III_C"/>
</dbReference>
<reference evidence="12 13" key="1">
    <citation type="submission" date="2019-10" db="EMBL/GenBank/DDBJ databases">
        <title>The completed genome of Lactobacillus harbinensis M1.</title>
        <authorList>
            <person name="Zheng Y."/>
        </authorList>
    </citation>
    <scope>NUCLEOTIDE SEQUENCE [LARGE SCALE GENOMIC DNA]</scope>
    <source>
        <strain evidence="12 13">M1</strain>
    </source>
</reference>
<comment type="catalytic activity">
    <reaction evidence="9">
        <text>malonyl-[ACP] + acetyl-CoA + H(+) = 3-oxobutanoyl-[ACP] + CO2 + CoA</text>
        <dbReference type="Rhea" id="RHEA:12080"/>
        <dbReference type="Rhea" id="RHEA-COMP:9623"/>
        <dbReference type="Rhea" id="RHEA-COMP:9625"/>
        <dbReference type="ChEBI" id="CHEBI:15378"/>
        <dbReference type="ChEBI" id="CHEBI:16526"/>
        <dbReference type="ChEBI" id="CHEBI:57287"/>
        <dbReference type="ChEBI" id="CHEBI:57288"/>
        <dbReference type="ChEBI" id="CHEBI:78449"/>
        <dbReference type="ChEBI" id="CHEBI:78450"/>
        <dbReference type="EC" id="2.3.1.180"/>
    </reaction>
</comment>
<sequence>MTPTPSSFTILASAGQVPAKVVTNDDLAARMDTSDEWIRQRTGIHTRHIAGDDESTSTLCTTVAQQLLHQAGIGADQLSYIVVATMSPDYATPATAAQVQGAIGAANAVAFDISAACSGFVYGLHLMQRLLAGPDVHYGLVLGGETLSRLVDWTDRSTAVLFGDGAGGVLLSNQGTGQYLGRDLRTLGDQGAYLTARALHGQAPSDAFLHMNGRKIYTFAVRAVPRSLQAAVDQAGLSLDQVDHFLLHQANARIITQVAKELDQPLDKFPMNIAAVGNTAAASEPLLLAETIAGGQIQRGEVLALCGFGGGLTVGTVVLRY</sequence>
<dbReference type="InterPro" id="IPR013751">
    <property type="entry name" value="ACP_syn_III_N"/>
</dbReference>
<evidence type="ECO:0000313" key="12">
    <source>
        <dbReference type="EMBL" id="QFR24803.1"/>
    </source>
</evidence>
<keyword evidence="7 9" id="KW-0511">Multifunctional enzyme</keyword>
<dbReference type="GO" id="GO:0006633">
    <property type="term" value="P:fatty acid biosynthetic process"/>
    <property type="evidence" value="ECO:0007669"/>
    <property type="project" value="UniProtKB-UniRule"/>
</dbReference>
<dbReference type="EMBL" id="CP045143">
    <property type="protein sequence ID" value="QFR24803.1"/>
    <property type="molecule type" value="Genomic_DNA"/>
</dbReference>
<dbReference type="HAMAP" id="MF_01815">
    <property type="entry name" value="FabH"/>
    <property type="match status" value="1"/>
</dbReference>
<dbReference type="InterPro" id="IPR016039">
    <property type="entry name" value="Thiolase-like"/>
</dbReference>
<dbReference type="GO" id="GO:0004315">
    <property type="term" value="F:3-oxoacyl-[acyl-carrier-protein] synthase activity"/>
    <property type="evidence" value="ECO:0007669"/>
    <property type="project" value="InterPro"/>
</dbReference>
<feature type="domain" description="Beta-ketoacyl-[acyl-carrier-protein] synthase III C-terminal" evidence="10">
    <location>
        <begin position="233"/>
        <end position="321"/>
    </location>
</feature>
<organism evidence="12 13">
    <name type="scientific">Schleiferilactobacillus harbinensis</name>
    <dbReference type="NCBI Taxonomy" id="304207"/>
    <lineage>
        <taxon>Bacteria</taxon>
        <taxon>Bacillati</taxon>
        <taxon>Bacillota</taxon>
        <taxon>Bacilli</taxon>
        <taxon>Lactobacillales</taxon>
        <taxon>Lactobacillaceae</taxon>
        <taxon>Schleiferilactobacillus</taxon>
    </lineage>
</organism>
<dbReference type="PANTHER" id="PTHR43091">
    <property type="entry name" value="3-OXOACYL-[ACYL-CARRIER-PROTEIN] SYNTHASE"/>
    <property type="match status" value="1"/>
</dbReference>
<comment type="subcellular location">
    <subcellularLocation>
        <location evidence="9">Cytoplasm</location>
    </subcellularLocation>
</comment>